<keyword evidence="2" id="KW-0732">Signal</keyword>
<feature type="signal peptide" evidence="2">
    <location>
        <begin position="1"/>
        <end position="15"/>
    </location>
</feature>
<accession>A0A5A7PAT0</accession>
<name>A0A5A7PAT0_STRAF</name>
<evidence type="ECO:0000256" key="2">
    <source>
        <dbReference type="SAM" id="SignalP"/>
    </source>
</evidence>
<dbReference type="PANTHER" id="PTHR37249:SF3">
    <property type="entry name" value="OS03G0206201 PROTEIN"/>
    <property type="match status" value="1"/>
</dbReference>
<evidence type="ECO:0000313" key="3">
    <source>
        <dbReference type="EMBL" id="GER29929.1"/>
    </source>
</evidence>
<proteinExistence type="predicted"/>
<keyword evidence="3" id="KW-0378">Hydrolase</keyword>
<dbReference type="Proteomes" id="UP000325081">
    <property type="component" value="Unassembled WGS sequence"/>
</dbReference>
<dbReference type="PANTHER" id="PTHR37249">
    <property type="entry name" value="OS03G0206201 PROTEIN"/>
    <property type="match status" value="1"/>
</dbReference>
<dbReference type="AlphaFoldDB" id="A0A5A7PAT0"/>
<dbReference type="EMBL" id="BKCP01004294">
    <property type="protein sequence ID" value="GER29929.1"/>
    <property type="molecule type" value="Genomic_DNA"/>
</dbReference>
<dbReference type="OrthoDB" id="1938519at2759"/>
<keyword evidence="4" id="KW-1185">Reference proteome</keyword>
<feature type="chain" id="PRO_5023035001" evidence="2">
    <location>
        <begin position="16"/>
        <end position="121"/>
    </location>
</feature>
<dbReference type="GO" id="GO:0016787">
    <property type="term" value="F:hydrolase activity"/>
    <property type="evidence" value="ECO:0007669"/>
    <property type="project" value="UniProtKB-KW"/>
</dbReference>
<reference evidence="4" key="1">
    <citation type="journal article" date="2019" name="Curr. Biol.">
        <title>Genome Sequence of Striga asiatica Provides Insight into the Evolution of Plant Parasitism.</title>
        <authorList>
            <person name="Yoshida S."/>
            <person name="Kim S."/>
            <person name="Wafula E.K."/>
            <person name="Tanskanen J."/>
            <person name="Kim Y.M."/>
            <person name="Honaas L."/>
            <person name="Yang Z."/>
            <person name="Spallek T."/>
            <person name="Conn C.E."/>
            <person name="Ichihashi Y."/>
            <person name="Cheong K."/>
            <person name="Cui S."/>
            <person name="Der J.P."/>
            <person name="Gundlach H."/>
            <person name="Jiao Y."/>
            <person name="Hori C."/>
            <person name="Ishida J.K."/>
            <person name="Kasahara H."/>
            <person name="Kiba T."/>
            <person name="Kim M.S."/>
            <person name="Koo N."/>
            <person name="Laohavisit A."/>
            <person name="Lee Y.H."/>
            <person name="Lumba S."/>
            <person name="McCourt P."/>
            <person name="Mortimer J.C."/>
            <person name="Mutuku J.M."/>
            <person name="Nomura T."/>
            <person name="Sasaki-Sekimoto Y."/>
            <person name="Seto Y."/>
            <person name="Wang Y."/>
            <person name="Wakatake T."/>
            <person name="Sakakibara H."/>
            <person name="Demura T."/>
            <person name="Yamaguchi S."/>
            <person name="Yoneyama K."/>
            <person name="Manabe R.I."/>
            <person name="Nelson D.C."/>
            <person name="Schulman A.H."/>
            <person name="Timko M.P."/>
            <person name="dePamphilis C.W."/>
            <person name="Choi D."/>
            <person name="Shirasu K."/>
        </authorList>
    </citation>
    <scope>NUCLEOTIDE SEQUENCE [LARGE SCALE GENOMIC DNA]</scope>
    <source>
        <strain evidence="4">cv. UVA1</strain>
    </source>
</reference>
<dbReference type="PROSITE" id="PS51257">
    <property type="entry name" value="PROKAR_LIPOPROTEIN"/>
    <property type="match status" value="1"/>
</dbReference>
<gene>
    <name evidence="3" type="ORF">STAS_05830</name>
</gene>
<feature type="region of interest" description="Disordered" evidence="1">
    <location>
        <begin position="53"/>
        <end position="121"/>
    </location>
</feature>
<feature type="compositionally biased region" description="Pro residues" evidence="1">
    <location>
        <begin position="100"/>
        <end position="114"/>
    </location>
</feature>
<evidence type="ECO:0000313" key="4">
    <source>
        <dbReference type="Proteomes" id="UP000325081"/>
    </source>
</evidence>
<organism evidence="3 4">
    <name type="scientific">Striga asiatica</name>
    <name type="common">Asiatic witchweed</name>
    <name type="synonym">Buchnera asiatica</name>
    <dbReference type="NCBI Taxonomy" id="4170"/>
    <lineage>
        <taxon>Eukaryota</taxon>
        <taxon>Viridiplantae</taxon>
        <taxon>Streptophyta</taxon>
        <taxon>Embryophyta</taxon>
        <taxon>Tracheophyta</taxon>
        <taxon>Spermatophyta</taxon>
        <taxon>Magnoliopsida</taxon>
        <taxon>eudicotyledons</taxon>
        <taxon>Gunneridae</taxon>
        <taxon>Pentapetalae</taxon>
        <taxon>asterids</taxon>
        <taxon>lamiids</taxon>
        <taxon>Lamiales</taxon>
        <taxon>Orobanchaceae</taxon>
        <taxon>Buchnereae</taxon>
        <taxon>Striga</taxon>
    </lineage>
</organism>
<evidence type="ECO:0000256" key="1">
    <source>
        <dbReference type="SAM" id="MobiDB-lite"/>
    </source>
</evidence>
<comment type="caution">
    <text evidence="3">The sequence shown here is derived from an EMBL/GenBank/DDBJ whole genome shotgun (WGS) entry which is preliminary data.</text>
</comment>
<protein>
    <submittedName>
        <fullName evidence="3">Glycosyl hydrolase family 35 protein</fullName>
    </submittedName>
</protein>
<sequence>MKGFGFFFMLFLAAAACVYIAFINNGIGSTTINEGMVSIDWRNGMPLNIKRRKLKGNKNTNGENGNGKVGLEDYRAIDPIPSSTSSIKPGPIQHGTPLFPYIPEPSSLPPPPTQPKQDELP</sequence>